<protein>
    <submittedName>
        <fullName evidence="1">Uncharacterized protein</fullName>
    </submittedName>
</protein>
<accession>A0AA35VZY2</accession>
<dbReference type="Proteomes" id="UP001177003">
    <property type="component" value="Chromosome 2"/>
</dbReference>
<evidence type="ECO:0000313" key="1">
    <source>
        <dbReference type="EMBL" id="CAI9272217.1"/>
    </source>
</evidence>
<name>A0AA35VZY2_LACSI</name>
<reference evidence="1" key="1">
    <citation type="submission" date="2023-04" db="EMBL/GenBank/DDBJ databases">
        <authorList>
            <person name="Vijverberg K."/>
            <person name="Xiong W."/>
            <person name="Schranz E."/>
        </authorList>
    </citation>
    <scope>NUCLEOTIDE SEQUENCE</scope>
</reference>
<organism evidence="1 2">
    <name type="scientific">Lactuca saligna</name>
    <name type="common">Willowleaf lettuce</name>
    <dbReference type="NCBI Taxonomy" id="75948"/>
    <lineage>
        <taxon>Eukaryota</taxon>
        <taxon>Viridiplantae</taxon>
        <taxon>Streptophyta</taxon>
        <taxon>Embryophyta</taxon>
        <taxon>Tracheophyta</taxon>
        <taxon>Spermatophyta</taxon>
        <taxon>Magnoliopsida</taxon>
        <taxon>eudicotyledons</taxon>
        <taxon>Gunneridae</taxon>
        <taxon>Pentapetalae</taxon>
        <taxon>asterids</taxon>
        <taxon>campanulids</taxon>
        <taxon>Asterales</taxon>
        <taxon>Asteraceae</taxon>
        <taxon>Cichorioideae</taxon>
        <taxon>Cichorieae</taxon>
        <taxon>Lactucinae</taxon>
        <taxon>Lactuca</taxon>
    </lineage>
</organism>
<dbReference type="EMBL" id="OX465078">
    <property type="protein sequence ID" value="CAI9272217.1"/>
    <property type="molecule type" value="Genomic_DNA"/>
</dbReference>
<sequence>MAAICSSERMQTRQQGTRITVLPSHLIEKIVTAIGGNSPIDVFKCQLVAQNVEQPTRTLQRWNDEVFYIRGRNSRETVASKCSRPGAVRCDLRLGNDVDGRRH</sequence>
<dbReference type="AlphaFoldDB" id="A0AA35VZY2"/>
<proteinExistence type="predicted"/>
<keyword evidence="2" id="KW-1185">Reference proteome</keyword>
<gene>
    <name evidence="1" type="ORF">LSALG_LOCUS12459</name>
</gene>
<evidence type="ECO:0000313" key="2">
    <source>
        <dbReference type="Proteomes" id="UP001177003"/>
    </source>
</evidence>